<evidence type="ECO:0000313" key="4">
    <source>
        <dbReference type="EMBL" id="RCN27046.1"/>
    </source>
</evidence>
<organism evidence="4 5">
    <name type="scientific">Ancylostoma caninum</name>
    <name type="common">Dog hookworm</name>
    <dbReference type="NCBI Taxonomy" id="29170"/>
    <lineage>
        <taxon>Eukaryota</taxon>
        <taxon>Metazoa</taxon>
        <taxon>Ecdysozoa</taxon>
        <taxon>Nematoda</taxon>
        <taxon>Chromadorea</taxon>
        <taxon>Rhabditida</taxon>
        <taxon>Rhabditina</taxon>
        <taxon>Rhabditomorpha</taxon>
        <taxon>Strongyloidea</taxon>
        <taxon>Ancylostomatidae</taxon>
        <taxon>Ancylostomatinae</taxon>
        <taxon>Ancylostoma</taxon>
    </lineage>
</organism>
<feature type="domain" description="DUF4139" evidence="2">
    <location>
        <begin position="180"/>
        <end position="229"/>
    </location>
</feature>
<evidence type="ECO:0000313" key="5">
    <source>
        <dbReference type="Proteomes" id="UP000252519"/>
    </source>
</evidence>
<dbReference type="InterPro" id="IPR025554">
    <property type="entry name" value="DUF4140"/>
</dbReference>
<accession>A0A368F4M4</accession>
<dbReference type="EMBL" id="JOJR01005159">
    <property type="protein sequence ID" value="RCN27046.1"/>
    <property type="molecule type" value="Genomic_DNA"/>
</dbReference>
<sequence>MIVVLQSLRKSEQSQTNNVTHNIIYDSVRVDGRGDGVIHDVQLRDKAVAELRAKIGEKKQEVDSLKDRETVLQKRVEVLDKVVGEVGGNVVAHPREAREPFALDDQTLGNLTKFFSFYDESSMAVRTEQRKVKKDLEKAERELSALMVELSRAESDNHTDNFSKSIVIAIESEKGGSVELEVSYQVYGASWHPSYDMRVETSGKQSLKITYFGNISQTTLEDWSNAALVSFSPHFLS</sequence>
<dbReference type="AlphaFoldDB" id="A0A368F4M4"/>
<dbReference type="OrthoDB" id="10068793at2759"/>
<name>A0A368F4M4_ANCCA</name>
<dbReference type="NCBIfam" id="TIGR02231">
    <property type="entry name" value="mucoidy inhibitor MuiA family protein"/>
    <property type="match status" value="1"/>
</dbReference>
<evidence type="ECO:0000256" key="1">
    <source>
        <dbReference type="SAM" id="Coils"/>
    </source>
</evidence>
<reference evidence="4 5" key="1">
    <citation type="submission" date="2014-10" db="EMBL/GenBank/DDBJ databases">
        <title>Draft genome of the hookworm Ancylostoma caninum.</title>
        <authorList>
            <person name="Mitreva M."/>
        </authorList>
    </citation>
    <scope>NUCLEOTIDE SEQUENCE [LARGE SCALE GENOMIC DNA]</scope>
    <source>
        <strain evidence="4 5">Baltimore</strain>
    </source>
</reference>
<evidence type="ECO:0000259" key="3">
    <source>
        <dbReference type="Pfam" id="PF13600"/>
    </source>
</evidence>
<comment type="caution">
    <text evidence="4">The sequence shown here is derived from an EMBL/GenBank/DDBJ whole genome shotgun (WGS) entry which is preliminary data.</text>
</comment>
<keyword evidence="1" id="KW-0175">Coiled coil</keyword>
<proteinExistence type="predicted"/>
<evidence type="ECO:0000259" key="2">
    <source>
        <dbReference type="Pfam" id="PF13598"/>
    </source>
</evidence>
<dbReference type="STRING" id="29170.A0A368F4M4"/>
<dbReference type="InterPro" id="IPR037291">
    <property type="entry name" value="DUF4139"/>
</dbReference>
<evidence type="ECO:0008006" key="6">
    <source>
        <dbReference type="Google" id="ProtNLM"/>
    </source>
</evidence>
<gene>
    <name evidence="4" type="ORF">ANCCAN_27221</name>
</gene>
<feature type="coiled-coil region" evidence="1">
    <location>
        <begin position="122"/>
        <end position="156"/>
    </location>
</feature>
<feature type="domain" description="DUF4140" evidence="3">
    <location>
        <begin position="15"/>
        <end position="79"/>
    </location>
</feature>
<keyword evidence="5" id="KW-1185">Reference proteome</keyword>
<dbReference type="Proteomes" id="UP000252519">
    <property type="component" value="Unassembled WGS sequence"/>
</dbReference>
<protein>
    <recommendedName>
        <fullName evidence="6">DUF4139 domain-containing protein</fullName>
    </recommendedName>
</protein>
<dbReference type="PANTHER" id="PTHR31005:SF8">
    <property type="entry name" value="DUF4139 DOMAIN-CONTAINING PROTEIN"/>
    <property type="match status" value="1"/>
</dbReference>
<dbReference type="InterPro" id="IPR011935">
    <property type="entry name" value="CHP02231"/>
</dbReference>
<dbReference type="PANTHER" id="PTHR31005">
    <property type="entry name" value="DUF4139 DOMAIN-CONTAINING PROTEIN"/>
    <property type="match status" value="1"/>
</dbReference>
<dbReference type="Pfam" id="PF13598">
    <property type="entry name" value="DUF4139"/>
    <property type="match status" value="1"/>
</dbReference>
<dbReference type="Pfam" id="PF13600">
    <property type="entry name" value="DUF4140"/>
    <property type="match status" value="1"/>
</dbReference>